<evidence type="ECO:0000256" key="1">
    <source>
        <dbReference type="SAM" id="SignalP"/>
    </source>
</evidence>
<keyword evidence="2" id="KW-1185">Reference proteome</keyword>
<reference evidence="3" key="1">
    <citation type="submission" date="2017-02" db="UniProtKB">
        <authorList>
            <consortium name="WormBaseParasite"/>
        </authorList>
    </citation>
    <scope>IDENTIFICATION</scope>
</reference>
<evidence type="ECO:0000313" key="2">
    <source>
        <dbReference type="Proteomes" id="UP000046392"/>
    </source>
</evidence>
<dbReference type="Proteomes" id="UP000046392">
    <property type="component" value="Unplaced"/>
</dbReference>
<accession>A0A0N5BZS6</accession>
<evidence type="ECO:0000313" key="3">
    <source>
        <dbReference type="WBParaSite" id="SPAL_0001126600.2"/>
    </source>
</evidence>
<proteinExistence type="predicted"/>
<organism evidence="2 3">
    <name type="scientific">Strongyloides papillosus</name>
    <name type="common">Intestinal threadworm</name>
    <dbReference type="NCBI Taxonomy" id="174720"/>
    <lineage>
        <taxon>Eukaryota</taxon>
        <taxon>Metazoa</taxon>
        <taxon>Ecdysozoa</taxon>
        <taxon>Nematoda</taxon>
        <taxon>Chromadorea</taxon>
        <taxon>Rhabditida</taxon>
        <taxon>Tylenchina</taxon>
        <taxon>Panagrolaimomorpha</taxon>
        <taxon>Strongyloidoidea</taxon>
        <taxon>Strongyloididae</taxon>
        <taxon>Strongyloides</taxon>
    </lineage>
</organism>
<keyword evidence="1" id="KW-0732">Signal</keyword>
<sequence length="547" mass="59916">MKISSITSIIFILSLTILGYGIPDSDGTKFITSFLYKDATNSSNFSLYLYFLTSVQNPGPVVVRYYSLVNKKMMLNSVAPEYGRVARLSFDYNDVISEGHFSTGMPLDVTDPRIFIDSTTPVKVIGHLFNRMNNQGDMYIVPPVTFAGTTYLVKLPKTGLMKLQLLHIMALENQNVNVEMISSTQGINLTSTQNFTINGNLGSPQKIVSSILSGSKKSYYFKASGPIIITAAVNGADLNGYLVNSNATVNSAIDYTAFVPQPIGVWDMKTMLTPKDKRVTVAENTVALDVSPSDVMGYNKLPILTFNNLNITNGVSAVIPIQQVTEYTIDHSQVTEFATQSSHAVAVWTRIGSPSANSNATLNGMYIHYIPESTQFYSGETQFITLYVGDYYEVYVENYTVGASLTLNGQNVLINDQTSRNLGFFNKTYTVVKITVPIAGLNVFNCSLNYVGYVISKTNGNTNTAYGYLTGFNKSKLQTYWASSETTTTAVTGSFTSTTTTTTTPALSGTTTTEGNKIYTTTKSSSRMNLNLISICLLLISKIFFFQ</sequence>
<feature type="signal peptide" evidence="1">
    <location>
        <begin position="1"/>
        <end position="21"/>
    </location>
</feature>
<dbReference type="WBParaSite" id="SPAL_0001126600.2">
    <property type="protein sequence ID" value="SPAL_0001126600.2"/>
    <property type="gene ID" value="SPAL_0001126600"/>
</dbReference>
<protein>
    <submittedName>
        <fullName evidence="3">IgGFc_binding domain-containing protein</fullName>
    </submittedName>
</protein>
<feature type="chain" id="PRO_5005895362" evidence="1">
    <location>
        <begin position="22"/>
        <end position="547"/>
    </location>
</feature>
<dbReference type="AlphaFoldDB" id="A0A0N5BZS6"/>
<name>A0A0N5BZS6_STREA</name>